<dbReference type="EC" id="3.1.2.6" evidence="3"/>
<keyword evidence="3" id="KW-0378">Hydrolase</keyword>
<reference evidence="3 4" key="1">
    <citation type="submission" date="2023-03" db="EMBL/GenBank/DDBJ databases">
        <authorList>
            <person name="Pearce D."/>
        </authorList>
    </citation>
    <scope>NUCLEOTIDE SEQUENCE [LARGE SCALE GENOMIC DNA]</scope>
    <source>
        <strain evidence="3">Msz</strain>
    </source>
</reference>
<evidence type="ECO:0000313" key="4">
    <source>
        <dbReference type="Proteomes" id="UP001162030"/>
    </source>
</evidence>
<protein>
    <submittedName>
        <fullName evidence="3">Hydroxyacylglutathione hydrolase</fullName>
        <ecNumber evidence="3">3.1.2.6</ecNumber>
    </submittedName>
</protein>
<dbReference type="RefSeq" id="WP_026611974.1">
    <property type="nucleotide sequence ID" value="NZ_OX458333.1"/>
</dbReference>
<dbReference type="SMART" id="SM00849">
    <property type="entry name" value="Lactamase_B"/>
    <property type="match status" value="1"/>
</dbReference>
<dbReference type="SUPFAM" id="SSF56281">
    <property type="entry name" value="Metallo-hydrolase/oxidoreductase"/>
    <property type="match status" value="1"/>
</dbReference>
<dbReference type="EMBL" id="OX458333">
    <property type="protein sequence ID" value="CAI8761413.1"/>
    <property type="molecule type" value="Genomic_DNA"/>
</dbReference>
<dbReference type="InterPro" id="IPR001763">
    <property type="entry name" value="Rhodanese-like_dom"/>
</dbReference>
<evidence type="ECO:0000259" key="2">
    <source>
        <dbReference type="PROSITE" id="PS50206"/>
    </source>
</evidence>
<dbReference type="InterPro" id="IPR051682">
    <property type="entry name" value="Mito_Persulfide_Diox"/>
</dbReference>
<dbReference type="Pfam" id="PF00581">
    <property type="entry name" value="Rhodanese"/>
    <property type="match status" value="2"/>
</dbReference>
<dbReference type="InterPro" id="IPR001279">
    <property type="entry name" value="Metallo-B-lactamas"/>
</dbReference>
<dbReference type="SMART" id="SM00450">
    <property type="entry name" value="RHOD"/>
    <property type="match status" value="2"/>
</dbReference>
<organism evidence="3 4">
    <name type="scientific">Methylocaldum szegediense</name>
    <dbReference type="NCBI Taxonomy" id="73780"/>
    <lineage>
        <taxon>Bacteria</taxon>
        <taxon>Pseudomonadati</taxon>
        <taxon>Pseudomonadota</taxon>
        <taxon>Gammaproteobacteria</taxon>
        <taxon>Methylococcales</taxon>
        <taxon>Methylococcaceae</taxon>
        <taxon>Methylocaldum</taxon>
    </lineage>
</organism>
<sequence length="461" mass="50904">MFLETVRSEGLSHLSYVLGDEDAGVCAVIDPRRDIEIYLEIAKDYDVRISHILETHVHEDFVSGSRELAAQTGAPIYAGESNERTFDHEAVRDGDTIRVGNLLLQVLHTPGHTPEHVCYQVSGGKGAKAPWGVFTGDTLFCGDVGRTDLLGNEEADSLTRQLYHSLFDKLLPLGDELTIYPAHAKGSPCGGHIGDRLTSTLGYERRHNPKLQFDDEDGFVKNQLGSLQPAPFYYAHLKDVNIHGPRVLACVPPIPMLEPHVFELEMTRPETVVVDTREIESFGGGHIRNALNIGLRAEFPMWAGWMLKPNQRILLVLAEEDDLETVQRHLLRVGFEKIDGYLAKGMRGWFEAGLPFESIPELSVHQLKGLIAEGGSDLQILDVRSPAECSQGHIPGALHLYAPYLPDHLHSLDRTKPTVTYCGSGYRASIAASVLKRGGFTDVYNVPGSMKAWKAAGYPVE</sequence>
<proteinExistence type="predicted"/>
<feature type="domain" description="Rhodanese" evidence="2">
    <location>
        <begin position="267"/>
        <end position="358"/>
    </location>
</feature>
<dbReference type="Gene3D" id="3.40.250.10">
    <property type="entry name" value="Rhodanese-like domain"/>
    <property type="match status" value="2"/>
</dbReference>
<name>A0ABM9HY04_9GAMM</name>
<dbReference type="GO" id="GO:0004416">
    <property type="term" value="F:hydroxyacylglutathione hydrolase activity"/>
    <property type="evidence" value="ECO:0007669"/>
    <property type="project" value="UniProtKB-EC"/>
</dbReference>
<dbReference type="SUPFAM" id="SSF52821">
    <property type="entry name" value="Rhodanese/Cell cycle control phosphatase"/>
    <property type="match status" value="2"/>
</dbReference>
<keyword evidence="1" id="KW-0479">Metal-binding</keyword>
<evidence type="ECO:0000256" key="1">
    <source>
        <dbReference type="ARBA" id="ARBA00022723"/>
    </source>
</evidence>
<keyword evidence="4" id="KW-1185">Reference proteome</keyword>
<dbReference type="InterPro" id="IPR036866">
    <property type="entry name" value="RibonucZ/Hydroxyglut_hydro"/>
</dbReference>
<dbReference type="Pfam" id="PF00753">
    <property type="entry name" value="Lactamase_B"/>
    <property type="match status" value="1"/>
</dbReference>
<dbReference type="InterPro" id="IPR044528">
    <property type="entry name" value="POD-like_MBL-fold"/>
</dbReference>
<feature type="domain" description="Rhodanese" evidence="2">
    <location>
        <begin position="374"/>
        <end position="461"/>
    </location>
</feature>
<dbReference type="PANTHER" id="PTHR43084:SF1">
    <property type="entry name" value="PERSULFIDE DIOXYGENASE ETHE1, MITOCHONDRIAL"/>
    <property type="match status" value="1"/>
</dbReference>
<dbReference type="InterPro" id="IPR036873">
    <property type="entry name" value="Rhodanese-like_dom_sf"/>
</dbReference>
<gene>
    <name evidence="3" type="ORF">MSZNOR_0852</name>
</gene>
<dbReference type="Proteomes" id="UP001162030">
    <property type="component" value="Chromosome"/>
</dbReference>
<dbReference type="PROSITE" id="PS50206">
    <property type="entry name" value="RHODANESE_3"/>
    <property type="match status" value="2"/>
</dbReference>
<evidence type="ECO:0000313" key="3">
    <source>
        <dbReference type="EMBL" id="CAI8761413.1"/>
    </source>
</evidence>
<accession>A0ABM9HY04</accession>
<dbReference type="CDD" id="cd07724">
    <property type="entry name" value="POD-like_MBL-fold"/>
    <property type="match status" value="1"/>
</dbReference>
<dbReference type="PANTHER" id="PTHR43084">
    <property type="entry name" value="PERSULFIDE DIOXYGENASE ETHE1"/>
    <property type="match status" value="1"/>
</dbReference>
<dbReference type="Gene3D" id="3.60.15.10">
    <property type="entry name" value="Ribonuclease Z/Hydroxyacylglutathione hydrolase-like"/>
    <property type="match status" value="1"/>
</dbReference>
<dbReference type="CDD" id="cd00158">
    <property type="entry name" value="RHOD"/>
    <property type="match status" value="1"/>
</dbReference>